<name>A0A4Q2M5A8_9MICO</name>
<dbReference type="RefSeq" id="WP_129172878.1">
    <property type="nucleotide sequence ID" value="NZ_JACCBI010000001.1"/>
</dbReference>
<proteinExistence type="predicted"/>
<accession>A0A4Q2M5A8</accession>
<reference evidence="2 3" key="1">
    <citation type="submission" date="2019-01" db="EMBL/GenBank/DDBJ databases">
        <title>Agromyces.</title>
        <authorList>
            <person name="Li J."/>
        </authorList>
    </citation>
    <scope>NUCLEOTIDE SEQUENCE [LARGE SCALE GENOMIC DNA]</scope>
    <source>
        <strain evidence="2 3">DSM 23870</strain>
    </source>
</reference>
<dbReference type="AlphaFoldDB" id="A0A4Q2M5A8"/>
<evidence type="ECO:0000313" key="3">
    <source>
        <dbReference type="Proteomes" id="UP000292686"/>
    </source>
</evidence>
<dbReference type="Proteomes" id="UP000581087">
    <property type="component" value="Unassembled WGS sequence"/>
</dbReference>
<dbReference type="Pfam" id="PF20060">
    <property type="entry name" value="DUF6459"/>
    <property type="match status" value="1"/>
</dbReference>
<dbReference type="EMBL" id="SDPM01000002">
    <property type="protein sequence ID" value="RXZ87304.1"/>
    <property type="molecule type" value="Genomic_DNA"/>
</dbReference>
<dbReference type="EMBL" id="JACCBI010000001">
    <property type="protein sequence ID" value="NYD66637.1"/>
    <property type="molecule type" value="Genomic_DNA"/>
</dbReference>
<reference evidence="1 4" key="2">
    <citation type="submission" date="2020-07" db="EMBL/GenBank/DDBJ databases">
        <title>Sequencing the genomes of 1000 actinobacteria strains.</title>
        <authorList>
            <person name="Klenk H.-P."/>
        </authorList>
    </citation>
    <scope>NUCLEOTIDE SEQUENCE [LARGE SCALE GENOMIC DNA]</scope>
    <source>
        <strain evidence="1 4">DSM 23870</strain>
    </source>
</reference>
<organism evidence="2 3">
    <name type="scientific">Agromyces atrinae</name>
    <dbReference type="NCBI Taxonomy" id="592376"/>
    <lineage>
        <taxon>Bacteria</taxon>
        <taxon>Bacillati</taxon>
        <taxon>Actinomycetota</taxon>
        <taxon>Actinomycetes</taxon>
        <taxon>Micrococcales</taxon>
        <taxon>Microbacteriaceae</taxon>
        <taxon>Agromyces</taxon>
    </lineage>
</organism>
<protein>
    <submittedName>
        <fullName evidence="2">3-hydroxyacyl-CoA dehydrogenase</fullName>
    </submittedName>
</protein>
<keyword evidence="3" id="KW-1185">Reference proteome</keyword>
<comment type="caution">
    <text evidence="2">The sequence shown here is derived from an EMBL/GenBank/DDBJ whole genome shotgun (WGS) entry which is preliminary data.</text>
</comment>
<evidence type="ECO:0000313" key="2">
    <source>
        <dbReference type="EMBL" id="RXZ87304.1"/>
    </source>
</evidence>
<sequence>MTRGSSPEARAAVVETDLDRTTLPDPDPLLVNLTRCTMEVLAGARDIEQLARWVSDDAFRHLLKRSILADRARRVKGVAPTRPVLTVGRIMRGAPTDGVVEAVIMVHQRARSRAVAIRLEEFKGRWRAAAINVL</sequence>
<dbReference type="Proteomes" id="UP000292686">
    <property type="component" value="Unassembled WGS sequence"/>
</dbReference>
<evidence type="ECO:0000313" key="4">
    <source>
        <dbReference type="Proteomes" id="UP000581087"/>
    </source>
</evidence>
<gene>
    <name evidence="1" type="ORF">BJ972_001156</name>
    <name evidence="2" type="ORF">ESP50_05125</name>
</gene>
<evidence type="ECO:0000313" key="1">
    <source>
        <dbReference type="EMBL" id="NYD66637.1"/>
    </source>
</evidence>
<dbReference type="OrthoDB" id="3266345at2"/>
<dbReference type="InterPro" id="IPR045596">
    <property type="entry name" value="DUF6459"/>
</dbReference>